<reference evidence="3" key="1">
    <citation type="journal article" date="2019" name="Int. J. Syst. Evol. Microbiol.">
        <title>The Global Catalogue of Microorganisms (GCM) 10K type strain sequencing project: providing services to taxonomists for standard genome sequencing and annotation.</title>
        <authorList>
            <consortium name="The Broad Institute Genomics Platform"/>
            <consortium name="The Broad Institute Genome Sequencing Center for Infectious Disease"/>
            <person name="Wu L."/>
            <person name="Ma J."/>
        </authorList>
    </citation>
    <scope>NUCLEOTIDE SEQUENCE [LARGE SCALE GENOMIC DNA]</scope>
    <source>
        <strain evidence="3">JCM 3369</strain>
    </source>
</reference>
<evidence type="ECO:0008006" key="4">
    <source>
        <dbReference type="Google" id="ProtNLM"/>
    </source>
</evidence>
<dbReference type="Proteomes" id="UP001596380">
    <property type="component" value="Unassembled WGS sequence"/>
</dbReference>
<feature type="region of interest" description="Disordered" evidence="1">
    <location>
        <begin position="1"/>
        <end position="25"/>
    </location>
</feature>
<protein>
    <recommendedName>
        <fullName evidence="4">ArsR family transcriptional regulator</fullName>
    </recommendedName>
</protein>
<name>A0ABW2CFT7_9ACTN</name>
<proteinExistence type="predicted"/>
<dbReference type="InterPro" id="IPR036390">
    <property type="entry name" value="WH_DNA-bd_sf"/>
</dbReference>
<dbReference type="EMBL" id="JBHSXS010000003">
    <property type="protein sequence ID" value="MFC6879746.1"/>
    <property type="molecule type" value="Genomic_DNA"/>
</dbReference>
<comment type="caution">
    <text evidence="2">The sequence shown here is derived from an EMBL/GenBank/DDBJ whole genome shotgun (WGS) entry which is preliminary data.</text>
</comment>
<dbReference type="RefSeq" id="WP_160821695.1">
    <property type="nucleotide sequence ID" value="NZ_JBHSXE010000001.1"/>
</dbReference>
<keyword evidence="3" id="KW-1185">Reference proteome</keyword>
<evidence type="ECO:0000313" key="2">
    <source>
        <dbReference type="EMBL" id="MFC6879746.1"/>
    </source>
</evidence>
<dbReference type="SUPFAM" id="SSF46785">
    <property type="entry name" value="Winged helix' DNA-binding domain"/>
    <property type="match status" value="1"/>
</dbReference>
<accession>A0ABW2CFT7</accession>
<sequence>MRSNTVLGSAADFRRGGRRPRRPGPLDAHVAQVFLRDLRAAAPPQLPIFRSRTQGELLARLLLGPERETSMLDLAVMLRTDLGTVIREVERLSRAGILTLRRTTAGRLVRRDTGSPLYEPLARLLMLTFGPAAVVAEEFARVPRVAELYLFGAWAERHDGVRGEPPGDVEVLVVGDAGRDAAFDAAQEATARLGLPVHPVVRTVAQWEDDGDPFLREIRAGHLVRIDAD</sequence>
<evidence type="ECO:0000256" key="1">
    <source>
        <dbReference type="SAM" id="MobiDB-lite"/>
    </source>
</evidence>
<organism evidence="2 3">
    <name type="scientific">Actinomadura yumaensis</name>
    <dbReference type="NCBI Taxonomy" id="111807"/>
    <lineage>
        <taxon>Bacteria</taxon>
        <taxon>Bacillati</taxon>
        <taxon>Actinomycetota</taxon>
        <taxon>Actinomycetes</taxon>
        <taxon>Streptosporangiales</taxon>
        <taxon>Thermomonosporaceae</taxon>
        <taxon>Actinomadura</taxon>
    </lineage>
</organism>
<evidence type="ECO:0000313" key="3">
    <source>
        <dbReference type="Proteomes" id="UP001596380"/>
    </source>
</evidence>
<gene>
    <name evidence="2" type="ORF">ACFQKB_08205</name>
</gene>